<keyword evidence="6 8" id="KW-0460">Magnesium</keyword>
<dbReference type="EMBL" id="CP058649">
    <property type="protein sequence ID" value="QUI25505.1"/>
    <property type="molecule type" value="Genomic_DNA"/>
</dbReference>
<dbReference type="InterPro" id="IPR001952">
    <property type="entry name" value="Alkaline_phosphatase"/>
</dbReference>
<dbReference type="PRINTS" id="PR00113">
    <property type="entry name" value="ALKPHPHTASE"/>
</dbReference>
<dbReference type="GO" id="GO:0046872">
    <property type="term" value="F:metal ion binding"/>
    <property type="evidence" value="ECO:0007669"/>
    <property type="project" value="UniProtKB-KW"/>
</dbReference>
<organism evidence="11 12">
    <name type="scientific">Vallitalea pronyensis</name>
    <dbReference type="NCBI Taxonomy" id="1348613"/>
    <lineage>
        <taxon>Bacteria</taxon>
        <taxon>Bacillati</taxon>
        <taxon>Bacillota</taxon>
        <taxon>Clostridia</taxon>
        <taxon>Lachnospirales</taxon>
        <taxon>Vallitaleaceae</taxon>
        <taxon>Vallitalea</taxon>
    </lineage>
</organism>
<keyword evidence="10" id="KW-0732">Signal</keyword>
<reference evidence="11" key="1">
    <citation type="submission" date="2020-07" db="EMBL/GenBank/DDBJ databases">
        <title>Vallitalea pronyensis genome.</title>
        <authorList>
            <person name="Postec A."/>
        </authorList>
    </citation>
    <scope>NUCLEOTIDE SEQUENCE</scope>
    <source>
        <strain evidence="11">FatNI3</strain>
    </source>
</reference>
<evidence type="ECO:0000313" key="12">
    <source>
        <dbReference type="Proteomes" id="UP000683246"/>
    </source>
</evidence>
<gene>
    <name evidence="11" type="ORF">HZI73_25835</name>
</gene>
<dbReference type="Pfam" id="PF00245">
    <property type="entry name" value="Alk_phosphatase"/>
    <property type="match status" value="1"/>
</dbReference>
<evidence type="ECO:0000256" key="8">
    <source>
        <dbReference type="PIRSR" id="PIRSR601952-2"/>
    </source>
</evidence>
<comment type="cofactor">
    <cofactor evidence="8">
        <name>Mg(2+)</name>
        <dbReference type="ChEBI" id="CHEBI:18420"/>
    </cofactor>
    <text evidence="8">Binds 1 Mg(2+) ion.</text>
</comment>
<dbReference type="InterPro" id="IPR017850">
    <property type="entry name" value="Alkaline_phosphatase_core_sf"/>
</dbReference>
<feature type="binding site" evidence="8">
    <location>
        <position position="52"/>
    </location>
    <ligand>
        <name>Mg(2+)</name>
        <dbReference type="ChEBI" id="CHEBI:18420"/>
    </ligand>
</feature>
<feature type="binding site" evidence="8">
    <location>
        <position position="298"/>
    </location>
    <ligand>
        <name>Mg(2+)</name>
        <dbReference type="ChEBI" id="CHEBI:18420"/>
    </ligand>
</feature>
<feature type="binding site" evidence="8">
    <location>
        <position position="153"/>
    </location>
    <ligand>
        <name>Mg(2+)</name>
        <dbReference type="ChEBI" id="CHEBI:18420"/>
    </ligand>
</feature>
<accession>A0A8J8MPC1</accession>
<dbReference type="PANTHER" id="PTHR11596:SF5">
    <property type="entry name" value="ALKALINE PHOSPHATASE"/>
    <property type="match status" value="1"/>
</dbReference>
<dbReference type="KEGG" id="vpy:HZI73_25835"/>
<keyword evidence="3 8" id="KW-0479">Metal-binding</keyword>
<dbReference type="InterPro" id="IPR018299">
    <property type="entry name" value="Alkaline_phosphatase_AS"/>
</dbReference>
<dbReference type="Gene3D" id="3.40.720.10">
    <property type="entry name" value="Alkaline Phosphatase, subunit A"/>
    <property type="match status" value="1"/>
</dbReference>
<evidence type="ECO:0000256" key="3">
    <source>
        <dbReference type="ARBA" id="ARBA00022723"/>
    </source>
</evidence>
<feature type="binding site" evidence="8">
    <location>
        <position position="303"/>
    </location>
    <ligand>
        <name>Zn(2+)</name>
        <dbReference type="ChEBI" id="CHEBI:29105"/>
        <label>2</label>
    </ligand>
</feature>
<evidence type="ECO:0000256" key="10">
    <source>
        <dbReference type="SAM" id="SignalP"/>
    </source>
</evidence>
<keyword evidence="2" id="KW-0597">Phosphoprotein</keyword>
<keyword evidence="12" id="KW-1185">Reference proteome</keyword>
<dbReference type="GO" id="GO:0004035">
    <property type="term" value="F:alkaline phosphatase activity"/>
    <property type="evidence" value="ECO:0007669"/>
    <property type="project" value="TreeGrafter"/>
</dbReference>
<dbReference type="RefSeq" id="WP_212696209.1">
    <property type="nucleotide sequence ID" value="NZ_CP058649.1"/>
</dbReference>
<evidence type="ECO:0000256" key="4">
    <source>
        <dbReference type="ARBA" id="ARBA00022801"/>
    </source>
</evidence>
<comment type="cofactor">
    <cofactor evidence="8">
        <name>Zn(2+)</name>
        <dbReference type="ChEBI" id="CHEBI:29105"/>
    </cofactor>
    <text evidence="8">Binds 2 Zn(2+) ions.</text>
</comment>
<name>A0A8J8MPC1_9FIRM</name>
<dbReference type="InterPro" id="IPR042085">
    <property type="entry name" value="Ap_crown"/>
</dbReference>
<proteinExistence type="inferred from homology"/>
<evidence type="ECO:0000256" key="5">
    <source>
        <dbReference type="ARBA" id="ARBA00022833"/>
    </source>
</evidence>
<feature type="binding site" evidence="8">
    <location>
        <position position="453"/>
    </location>
    <ligand>
        <name>Zn(2+)</name>
        <dbReference type="ChEBI" id="CHEBI:29105"/>
        <label>2</label>
    </ligand>
</feature>
<evidence type="ECO:0000313" key="11">
    <source>
        <dbReference type="EMBL" id="QUI25505.1"/>
    </source>
</evidence>
<dbReference type="CDD" id="cd16012">
    <property type="entry name" value="ALP"/>
    <property type="match status" value="1"/>
</dbReference>
<evidence type="ECO:0000256" key="9">
    <source>
        <dbReference type="RuleBase" id="RU003946"/>
    </source>
</evidence>
<feature type="signal peptide" evidence="10">
    <location>
        <begin position="1"/>
        <end position="23"/>
    </location>
</feature>
<keyword evidence="5 8" id="KW-0862">Zinc</keyword>
<evidence type="ECO:0000256" key="6">
    <source>
        <dbReference type="ARBA" id="ARBA00022842"/>
    </source>
</evidence>
<feature type="binding site" evidence="8">
    <location>
        <position position="52"/>
    </location>
    <ligand>
        <name>Zn(2+)</name>
        <dbReference type="ChEBI" id="CHEBI:29105"/>
        <label>2</label>
    </ligand>
</feature>
<dbReference type="PANTHER" id="PTHR11596">
    <property type="entry name" value="ALKALINE PHOSPHATASE"/>
    <property type="match status" value="1"/>
</dbReference>
<evidence type="ECO:0000256" key="7">
    <source>
        <dbReference type="PIRSR" id="PIRSR601952-1"/>
    </source>
</evidence>
<protein>
    <submittedName>
        <fullName evidence="11">Alkaline phosphatase</fullName>
    </submittedName>
</protein>
<sequence length="492" mass="54223">MKKKLISLALLITLLLSYSVTHAYQAPNKATVGSVATTTQKQPKYIFYFIGDGMGTSQRQITEYYLQETTGDATKKLLMNTFPHSAINTTHSMNTLITDSAAAGTALATGYKTDNGVISKDPQGNDLKTLVEAAEEIGMATGLASTTRITHATPAVFASHNESRGNENEIAADFLDSGVDYIVGGGVRHFLPEGWKDNQTDAFGKTIKSKRKDSRNLLAEFRQAGYTVRYGMKGAEEFRKETFKAGDQYLGLFTYSHLPYTLDDMHNDSYNAPTLVEMTSKGIELLSKDQDGFFFMIEGGRIDHACHPNDTPAAIMDTLAFDDAVKEAYDFYLKHPEETLILVLGDHETGGLGMGVNTDYFLSLSELTKAKMSIEVLQGQYDGDRAAFYAFIEENFGLTELSKEEKSLFEKSMDMVDEGTFTYNNKYKYDETAMAVTHILSERAGVYWTSYAHTATQIPMSAIGVGAEQYSGFMDNTTIANLTAELVGLSLK</sequence>
<dbReference type="Gene3D" id="1.10.1200.140">
    <property type="entry name" value="Alkaline phosphatase, crown domain"/>
    <property type="match status" value="1"/>
</dbReference>
<feature type="binding site" evidence="8">
    <location>
        <position position="347"/>
    </location>
    <ligand>
        <name>Zn(2+)</name>
        <dbReference type="ChEBI" id="CHEBI:29105"/>
        <label>2</label>
    </ligand>
</feature>
<feature type="binding site" evidence="8">
    <location>
        <position position="307"/>
    </location>
    <ligand>
        <name>Zn(2+)</name>
        <dbReference type="ChEBI" id="CHEBI:29105"/>
        <label>2</label>
    </ligand>
</feature>
<feature type="binding site" evidence="8">
    <location>
        <position position="346"/>
    </location>
    <ligand>
        <name>Zn(2+)</name>
        <dbReference type="ChEBI" id="CHEBI:29105"/>
        <label>2</label>
    </ligand>
</feature>
<evidence type="ECO:0000256" key="2">
    <source>
        <dbReference type="ARBA" id="ARBA00022553"/>
    </source>
</evidence>
<evidence type="ECO:0000256" key="1">
    <source>
        <dbReference type="ARBA" id="ARBA00005984"/>
    </source>
</evidence>
<feature type="binding site" evidence="8">
    <location>
        <position position="151"/>
    </location>
    <ligand>
        <name>Mg(2+)</name>
        <dbReference type="ChEBI" id="CHEBI:18420"/>
    </ligand>
</feature>
<comment type="similarity">
    <text evidence="1 9">Belongs to the alkaline phosphatase family.</text>
</comment>
<dbReference type="AlphaFoldDB" id="A0A8J8MPC1"/>
<feature type="chain" id="PRO_5039438440" evidence="10">
    <location>
        <begin position="24"/>
        <end position="492"/>
    </location>
</feature>
<dbReference type="SMART" id="SM00098">
    <property type="entry name" value="alkPPc"/>
    <property type="match status" value="1"/>
</dbReference>
<dbReference type="SUPFAM" id="SSF53649">
    <property type="entry name" value="Alkaline phosphatase-like"/>
    <property type="match status" value="1"/>
</dbReference>
<dbReference type="PROSITE" id="PS00123">
    <property type="entry name" value="ALKALINE_PHOSPHATASE"/>
    <property type="match status" value="1"/>
</dbReference>
<dbReference type="Proteomes" id="UP000683246">
    <property type="component" value="Chromosome"/>
</dbReference>
<keyword evidence="4" id="KW-0378">Hydrolase</keyword>
<feature type="active site" description="Phosphoserine intermediate" evidence="7">
    <location>
        <position position="100"/>
    </location>
</feature>